<keyword evidence="1" id="KW-0812">Transmembrane</keyword>
<keyword evidence="1" id="KW-0472">Membrane</keyword>
<sequence length="132" mass="15319">MANNMQLSFLNDLKHHKTAWRIQVKILHSWRFFMKGVGESMELILSNAHVRNKIHASRKKTYMADLAKHVSVVRGETLIISVFLVLGMVHIDQLVTNIAWLLFTALKYQSLPYMMTTCFLTLLILIQYKVVC</sequence>
<gene>
    <name evidence="3" type="ORF">BOLC3T18108H</name>
</gene>
<dbReference type="AlphaFoldDB" id="A0A3P6ALL9"/>
<dbReference type="Pfam" id="PF02721">
    <property type="entry name" value="DUF223"/>
    <property type="match status" value="1"/>
</dbReference>
<name>A0A3P6ALL9_BRAOL</name>
<feature type="transmembrane region" description="Helical" evidence="1">
    <location>
        <begin position="72"/>
        <end position="91"/>
    </location>
</feature>
<proteinExistence type="predicted"/>
<protein>
    <recommendedName>
        <fullName evidence="2">Replication protein A 70 kDa DNA-binding subunit B/D first OB fold domain-containing protein</fullName>
    </recommendedName>
</protein>
<dbReference type="InterPro" id="IPR003871">
    <property type="entry name" value="RFA1B/D_OB_1st"/>
</dbReference>
<evidence type="ECO:0000313" key="3">
    <source>
        <dbReference type="EMBL" id="VDC94766.1"/>
    </source>
</evidence>
<feature type="domain" description="Replication protein A 70 kDa DNA-binding subunit B/D first OB fold" evidence="2">
    <location>
        <begin position="8"/>
        <end position="86"/>
    </location>
</feature>
<reference evidence="3" key="1">
    <citation type="submission" date="2018-11" db="EMBL/GenBank/DDBJ databases">
        <authorList>
            <consortium name="Genoscope - CEA"/>
            <person name="William W."/>
        </authorList>
    </citation>
    <scope>NUCLEOTIDE SEQUENCE</scope>
</reference>
<evidence type="ECO:0000256" key="1">
    <source>
        <dbReference type="SAM" id="Phobius"/>
    </source>
</evidence>
<evidence type="ECO:0000259" key="2">
    <source>
        <dbReference type="Pfam" id="PF02721"/>
    </source>
</evidence>
<keyword evidence="1" id="KW-1133">Transmembrane helix</keyword>
<accession>A0A3P6ALL9</accession>
<feature type="transmembrane region" description="Helical" evidence="1">
    <location>
        <begin position="111"/>
        <end position="131"/>
    </location>
</feature>
<organism evidence="3">
    <name type="scientific">Brassica oleracea</name>
    <name type="common">Wild cabbage</name>
    <dbReference type="NCBI Taxonomy" id="3712"/>
    <lineage>
        <taxon>Eukaryota</taxon>
        <taxon>Viridiplantae</taxon>
        <taxon>Streptophyta</taxon>
        <taxon>Embryophyta</taxon>
        <taxon>Tracheophyta</taxon>
        <taxon>Spermatophyta</taxon>
        <taxon>Magnoliopsida</taxon>
        <taxon>eudicotyledons</taxon>
        <taxon>Gunneridae</taxon>
        <taxon>Pentapetalae</taxon>
        <taxon>rosids</taxon>
        <taxon>malvids</taxon>
        <taxon>Brassicales</taxon>
        <taxon>Brassicaceae</taxon>
        <taxon>Brassiceae</taxon>
        <taxon>Brassica</taxon>
    </lineage>
</organism>
<dbReference type="EMBL" id="LR031872">
    <property type="protein sequence ID" value="VDC94766.1"/>
    <property type="molecule type" value="Genomic_DNA"/>
</dbReference>